<reference evidence="3" key="1">
    <citation type="submission" date="2021-03" db="EMBL/GenBank/DDBJ databases">
        <authorList>
            <person name="Kanchanasin P."/>
            <person name="Saeng-In P."/>
            <person name="Phongsopitanun W."/>
            <person name="Yuki M."/>
            <person name="Kudo T."/>
            <person name="Ohkuma M."/>
            <person name="Tanasupawat S."/>
        </authorList>
    </citation>
    <scope>NUCLEOTIDE SEQUENCE</scope>
    <source>
        <strain evidence="3">GKU 128</strain>
    </source>
</reference>
<protein>
    <submittedName>
        <fullName evidence="3">DUF397 domain-containing protein</fullName>
    </submittedName>
</protein>
<accession>A0A939PQN3</accession>
<dbReference type="EMBL" id="JAGEOJ010000026">
    <property type="protein sequence ID" value="MBO2454458.1"/>
    <property type="molecule type" value="Genomic_DNA"/>
</dbReference>
<feature type="compositionally biased region" description="Polar residues" evidence="1">
    <location>
        <begin position="1"/>
        <end position="17"/>
    </location>
</feature>
<feature type="domain" description="DUF397" evidence="2">
    <location>
        <begin position="30"/>
        <end position="48"/>
    </location>
</feature>
<dbReference type="Proteomes" id="UP000669179">
    <property type="component" value="Unassembled WGS sequence"/>
</dbReference>
<feature type="domain" description="DUF397" evidence="2">
    <location>
        <begin position="9"/>
        <end position="28"/>
    </location>
</feature>
<organism evidence="3 4">
    <name type="scientific">Actinomadura barringtoniae</name>
    <dbReference type="NCBI Taxonomy" id="1427535"/>
    <lineage>
        <taxon>Bacteria</taxon>
        <taxon>Bacillati</taxon>
        <taxon>Actinomycetota</taxon>
        <taxon>Actinomycetes</taxon>
        <taxon>Streptosporangiales</taxon>
        <taxon>Thermomonosporaceae</taxon>
        <taxon>Actinomadura</taxon>
    </lineage>
</organism>
<feature type="region of interest" description="Disordered" evidence="1">
    <location>
        <begin position="1"/>
        <end position="20"/>
    </location>
</feature>
<dbReference type="Pfam" id="PF04149">
    <property type="entry name" value="DUF397"/>
    <property type="match status" value="3"/>
</dbReference>
<feature type="domain" description="DUF397" evidence="2">
    <location>
        <begin position="51"/>
        <end position="102"/>
    </location>
</feature>
<dbReference type="AlphaFoldDB" id="A0A939PQN3"/>
<evidence type="ECO:0000256" key="1">
    <source>
        <dbReference type="SAM" id="MobiDB-lite"/>
    </source>
</evidence>
<evidence type="ECO:0000313" key="4">
    <source>
        <dbReference type="Proteomes" id="UP000669179"/>
    </source>
</evidence>
<evidence type="ECO:0000313" key="3">
    <source>
        <dbReference type="EMBL" id="MBO2454458.1"/>
    </source>
</evidence>
<proteinExistence type="predicted"/>
<keyword evidence="4" id="KW-1185">Reference proteome</keyword>
<gene>
    <name evidence="3" type="ORF">J4573_45735</name>
</gene>
<sequence>MTRWNVSKASWRKSSYSGDHGGACIEVAPAWRTSSHSGEHGGACVEVARPWRKSSRSAEQGGTCVEVTEGLPGVAVRDSKDPDGPILRISPQGWSGLLAAIKAH</sequence>
<dbReference type="RefSeq" id="WP_208262665.1">
    <property type="nucleotide sequence ID" value="NZ_JAGEOJ010000026.1"/>
</dbReference>
<comment type="caution">
    <text evidence="3">The sequence shown here is derived from an EMBL/GenBank/DDBJ whole genome shotgun (WGS) entry which is preliminary data.</text>
</comment>
<evidence type="ECO:0000259" key="2">
    <source>
        <dbReference type="Pfam" id="PF04149"/>
    </source>
</evidence>
<dbReference type="InterPro" id="IPR007278">
    <property type="entry name" value="DUF397"/>
</dbReference>
<name>A0A939PQN3_9ACTN</name>